<dbReference type="PANTHER" id="PTHR30238:SF4">
    <property type="entry name" value="SLL1022 PROTEIN"/>
    <property type="match status" value="1"/>
</dbReference>
<comment type="caution">
    <text evidence="2">The sequence shown here is derived from an EMBL/GenBank/DDBJ whole genome shotgun (WGS) entry which is preliminary data.</text>
</comment>
<feature type="transmembrane region" description="Helical" evidence="1">
    <location>
        <begin position="206"/>
        <end position="226"/>
    </location>
</feature>
<organism evidence="2 3">
    <name type="scientific">Deinococcus daejeonensis</name>
    <dbReference type="NCBI Taxonomy" id="1007098"/>
    <lineage>
        <taxon>Bacteria</taxon>
        <taxon>Thermotogati</taxon>
        <taxon>Deinococcota</taxon>
        <taxon>Deinococci</taxon>
        <taxon>Deinococcales</taxon>
        <taxon>Deinococcaceae</taxon>
        <taxon>Deinococcus</taxon>
    </lineage>
</organism>
<dbReference type="Proteomes" id="UP000645517">
    <property type="component" value="Unassembled WGS sequence"/>
</dbReference>
<proteinExistence type="predicted"/>
<dbReference type="Pfam" id="PF04332">
    <property type="entry name" value="DUF475"/>
    <property type="match status" value="1"/>
</dbReference>
<dbReference type="EMBL" id="BMOR01000033">
    <property type="protein sequence ID" value="GGN46460.1"/>
    <property type="molecule type" value="Genomic_DNA"/>
</dbReference>
<feature type="transmembrane region" description="Helical" evidence="1">
    <location>
        <begin position="238"/>
        <end position="258"/>
    </location>
</feature>
<feature type="transmembrane region" description="Helical" evidence="1">
    <location>
        <begin position="303"/>
        <end position="321"/>
    </location>
</feature>
<dbReference type="PANTHER" id="PTHR30238">
    <property type="entry name" value="MEMBRANE BOUND PREDICTED REDOX MODULATOR"/>
    <property type="match status" value="1"/>
</dbReference>
<feature type="transmembrane region" description="Helical" evidence="1">
    <location>
        <begin position="51"/>
        <end position="75"/>
    </location>
</feature>
<feature type="transmembrane region" description="Helical" evidence="1">
    <location>
        <begin position="137"/>
        <end position="158"/>
    </location>
</feature>
<accession>A0ABQ2JFG8</accession>
<keyword evidence="1" id="KW-1133">Transmembrane helix</keyword>
<name>A0ABQ2JFG8_9DEIO</name>
<feature type="transmembrane region" description="Helical" evidence="1">
    <location>
        <begin position="20"/>
        <end position="39"/>
    </location>
</feature>
<dbReference type="NCBIfam" id="NF010613">
    <property type="entry name" value="PRK14013.1-3"/>
    <property type="match status" value="1"/>
</dbReference>
<protein>
    <recommendedName>
        <fullName evidence="4">DUF475 domain-containing protein</fullName>
    </recommendedName>
</protein>
<feature type="transmembrane region" description="Helical" evidence="1">
    <location>
        <begin position="270"/>
        <end position="291"/>
    </location>
</feature>
<evidence type="ECO:0008006" key="4">
    <source>
        <dbReference type="Google" id="ProtNLM"/>
    </source>
</evidence>
<dbReference type="InterPro" id="IPR007427">
    <property type="entry name" value="DUF475"/>
</dbReference>
<gene>
    <name evidence="2" type="ORF">GCM10010842_37010</name>
</gene>
<evidence type="ECO:0000313" key="3">
    <source>
        <dbReference type="Proteomes" id="UP000645517"/>
    </source>
</evidence>
<sequence>MWEAPLLSHPVKDIMIKREFGFAFIITALALVLAFWYGFQTGGIGTALNYLFIALVLGVMEVSLSFDNAVVNASVLKNMTQKWQQRFLVWGILIAVVGMRLVFPILIVAVTSGLGFGEVANLALNDSERYAEYLEKAEVAISAFGGVFLLLVALNYLMDPEKDEHWLGGFERRLAGIGKLDTIQVVVTVAALMLATHFMVAPAEQVTALMAGLIGLVLYLVMNAIGNLFDPNDMAAKAGAAGLSAFLYLEVLDASFSLDGVIGAFAITKIVVIIAAGLAIGAVFVRSLTLFLVHRGTLAEYRYLEHGAHYGILALAIIMLLSTNRNIHVPEVVTGLIGVGFIVFSIISSLRANKRDALDEVTSQPD</sequence>
<dbReference type="NCBIfam" id="NF010620">
    <property type="entry name" value="PRK14013.2-6"/>
    <property type="match status" value="1"/>
</dbReference>
<evidence type="ECO:0000313" key="2">
    <source>
        <dbReference type="EMBL" id="GGN46460.1"/>
    </source>
</evidence>
<feature type="transmembrane region" description="Helical" evidence="1">
    <location>
        <begin position="87"/>
        <end position="117"/>
    </location>
</feature>
<feature type="transmembrane region" description="Helical" evidence="1">
    <location>
        <begin position="327"/>
        <end position="347"/>
    </location>
</feature>
<feature type="transmembrane region" description="Helical" evidence="1">
    <location>
        <begin position="179"/>
        <end position="200"/>
    </location>
</feature>
<keyword evidence="1" id="KW-0472">Membrane</keyword>
<keyword evidence="1" id="KW-0812">Transmembrane</keyword>
<keyword evidence="3" id="KW-1185">Reference proteome</keyword>
<reference evidence="3" key="1">
    <citation type="journal article" date="2019" name="Int. J. Syst. Evol. Microbiol.">
        <title>The Global Catalogue of Microorganisms (GCM) 10K type strain sequencing project: providing services to taxonomists for standard genome sequencing and annotation.</title>
        <authorList>
            <consortium name="The Broad Institute Genomics Platform"/>
            <consortium name="The Broad Institute Genome Sequencing Center for Infectious Disease"/>
            <person name="Wu L."/>
            <person name="Ma J."/>
        </authorList>
    </citation>
    <scope>NUCLEOTIDE SEQUENCE [LARGE SCALE GENOMIC DNA]</scope>
    <source>
        <strain evidence="3">JCM 16918</strain>
    </source>
</reference>
<evidence type="ECO:0000256" key="1">
    <source>
        <dbReference type="SAM" id="Phobius"/>
    </source>
</evidence>